<dbReference type="InterPro" id="IPR018333">
    <property type="entry name" value="Squalene_cyclase"/>
</dbReference>
<evidence type="ECO:0000259" key="1">
    <source>
        <dbReference type="Pfam" id="PF13249"/>
    </source>
</evidence>
<accession>A0AAD5BZX9</accession>
<dbReference type="SUPFAM" id="SSF48239">
    <property type="entry name" value="Terpenoid cyclases/Protein prenyltransferases"/>
    <property type="match status" value="1"/>
</dbReference>
<feature type="non-terminal residue" evidence="2">
    <location>
        <position position="82"/>
    </location>
</feature>
<protein>
    <recommendedName>
        <fullName evidence="1">Squalene cyclase N-terminal domain-containing protein</fullName>
    </recommendedName>
</protein>
<organism evidence="2 3">
    <name type="scientific">Ambrosia artemisiifolia</name>
    <name type="common">Common ragweed</name>
    <dbReference type="NCBI Taxonomy" id="4212"/>
    <lineage>
        <taxon>Eukaryota</taxon>
        <taxon>Viridiplantae</taxon>
        <taxon>Streptophyta</taxon>
        <taxon>Embryophyta</taxon>
        <taxon>Tracheophyta</taxon>
        <taxon>Spermatophyta</taxon>
        <taxon>Magnoliopsida</taxon>
        <taxon>eudicotyledons</taxon>
        <taxon>Gunneridae</taxon>
        <taxon>Pentapetalae</taxon>
        <taxon>asterids</taxon>
        <taxon>campanulids</taxon>
        <taxon>Asterales</taxon>
        <taxon>Asteraceae</taxon>
        <taxon>Asteroideae</taxon>
        <taxon>Heliantheae alliance</taxon>
        <taxon>Heliantheae</taxon>
        <taxon>Ambrosia</taxon>
    </lineage>
</organism>
<comment type="caution">
    <text evidence="2">The sequence shown here is derived from an EMBL/GenBank/DDBJ whole genome shotgun (WGS) entry which is preliminary data.</text>
</comment>
<feature type="domain" description="Squalene cyclase N-terminal" evidence="1">
    <location>
        <begin position="17"/>
        <end position="81"/>
    </location>
</feature>
<dbReference type="GO" id="GO:0005811">
    <property type="term" value="C:lipid droplet"/>
    <property type="evidence" value="ECO:0007669"/>
    <property type="project" value="InterPro"/>
</dbReference>
<dbReference type="PANTHER" id="PTHR11764:SF44">
    <property type="entry name" value="LANOSTEROL SYNTHASE"/>
    <property type="match status" value="1"/>
</dbReference>
<feature type="non-terminal residue" evidence="2">
    <location>
        <position position="1"/>
    </location>
</feature>
<dbReference type="PANTHER" id="PTHR11764">
    <property type="entry name" value="TERPENE CYCLASE/MUTASE FAMILY MEMBER"/>
    <property type="match status" value="1"/>
</dbReference>
<dbReference type="EMBL" id="JAMZMK010010446">
    <property type="protein sequence ID" value="KAI7731496.1"/>
    <property type="molecule type" value="Genomic_DNA"/>
</dbReference>
<dbReference type="InterPro" id="IPR032697">
    <property type="entry name" value="SQ_cyclase_N"/>
</dbReference>
<dbReference type="Proteomes" id="UP001206925">
    <property type="component" value="Unassembled WGS sequence"/>
</dbReference>
<gene>
    <name evidence="2" type="ORF">M8C21_006297</name>
</gene>
<dbReference type="InterPro" id="IPR008930">
    <property type="entry name" value="Terpenoid_cyclase/PrenylTrfase"/>
</dbReference>
<name>A0AAD5BZX9_AMBAR</name>
<dbReference type="AlphaFoldDB" id="A0AAD5BZX9"/>
<reference evidence="2" key="1">
    <citation type="submission" date="2022-06" db="EMBL/GenBank/DDBJ databases">
        <title>Uncovering the hologenomic basis of an extraordinary plant invasion.</title>
        <authorList>
            <person name="Bieker V.C."/>
            <person name="Martin M.D."/>
            <person name="Gilbert T."/>
            <person name="Hodgins K."/>
            <person name="Battlay P."/>
            <person name="Petersen B."/>
            <person name="Wilson J."/>
        </authorList>
    </citation>
    <scope>NUCLEOTIDE SEQUENCE</scope>
    <source>
        <strain evidence="2">AA19_3_7</strain>
        <tissue evidence="2">Leaf</tissue>
    </source>
</reference>
<proteinExistence type="predicted"/>
<dbReference type="GO" id="GO:0016866">
    <property type="term" value="F:intramolecular transferase activity"/>
    <property type="evidence" value="ECO:0007669"/>
    <property type="project" value="InterPro"/>
</dbReference>
<evidence type="ECO:0000313" key="3">
    <source>
        <dbReference type="Proteomes" id="UP001206925"/>
    </source>
</evidence>
<dbReference type="GO" id="GO:0016104">
    <property type="term" value="P:triterpenoid biosynthetic process"/>
    <property type="evidence" value="ECO:0007669"/>
    <property type="project" value="InterPro"/>
</dbReference>
<dbReference type="Gene3D" id="1.50.10.20">
    <property type="match status" value="1"/>
</dbReference>
<dbReference type="Pfam" id="PF13249">
    <property type="entry name" value="SQHop_cyclase_N"/>
    <property type="match status" value="1"/>
</dbReference>
<evidence type="ECO:0000313" key="2">
    <source>
        <dbReference type="EMBL" id="KAI7731496.1"/>
    </source>
</evidence>
<sequence length="82" mass="9119">VIGLHVMGANDAVLSIEHVREIRRYLYNHQNGDGGWGLHIEGHSTMFCTALNYVSLRLLGERMDGGEGAMTKARNWILDHGS</sequence>
<keyword evidence="3" id="KW-1185">Reference proteome</keyword>